<dbReference type="InterPro" id="IPR027417">
    <property type="entry name" value="P-loop_NTPase"/>
</dbReference>
<feature type="domain" description="PDZ" evidence="6">
    <location>
        <begin position="209"/>
        <end position="293"/>
    </location>
</feature>
<dbReference type="Gene3D" id="2.30.42.10">
    <property type="match status" value="1"/>
</dbReference>
<dbReference type="PROSITE" id="PS50106">
    <property type="entry name" value="PDZ"/>
    <property type="match status" value="1"/>
</dbReference>
<keyword evidence="2 3" id="KW-0728">SH3 domain</keyword>
<evidence type="ECO:0000259" key="5">
    <source>
        <dbReference type="PROSITE" id="PS50052"/>
    </source>
</evidence>
<dbReference type="InterPro" id="IPR004172">
    <property type="entry name" value="L27_dom"/>
</dbReference>
<protein>
    <submittedName>
        <fullName evidence="8">Uncharacterized protein</fullName>
    </submittedName>
</protein>
<dbReference type="PROSITE" id="PS50002">
    <property type="entry name" value="SH3"/>
    <property type="match status" value="1"/>
</dbReference>
<dbReference type="InterPro" id="IPR036028">
    <property type="entry name" value="SH3-like_dom_sf"/>
</dbReference>
<name>A0A267ENQ4_9PLAT</name>
<gene>
    <name evidence="8" type="ORF">BOX15_Mlig017416g1</name>
</gene>
<dbReference type="OrthoDB" id="65789at2759"/>
<dbReference type="Pfam" id="PF00595">
    <property type="entry name" value="PDZ"/>
    <property type="match status" value="1"/>
</dbReference>
<keyword evidence="9" id="KW-1185">Reference proteome</keyword>
<evidence type="ECO:0000256" key="3">
    <source>
        <dbReference type="PROSITE-ProRule" id="PRU00192"/>
    </source>
</evidence>
<dbReference type="InterPro" id="IPR050716">
    <property type="entry name" value="MAGUK"/>
</dbReference>
<proteinExistence type="inferred from homology"/>
<feature type="non-terminal residue" evidence="8">
    <location>
        <position position="1"/>
    </location>
</feature>
<dbReference type="InterPro" id="IPR008144">
    <property type="entry name" value="Guanylate_kin-like_dom"/>
</dbReference>
<dbReference type="SMART" id="SM00326">
    <property type="entry name" value="SH3"/>
    <property type="match status" value="1"/>
</dbReference>
<dbReference type="Gene3D" id="2.30.30.40">
    <property type="entry name" value="SH3 Domains"/>
    <property type="match status" value="1"/>
</dbReference>
<dbReference type="PROSITE" id="PS50052">
    <property type="entry name" value="GUANYLATE_KINASE_2"/>
    <property type="match status" value="1"/>
</dbReference>
<evidence type="ECO:0000256" key="1">
    <source>
        <dbReference type="ARBA" id="ARBA00007014"/>
    </source>
</evidence>
<dbReference type="SMART" id="SM00228">
    <property type="entry name" value="PDZ"/>
    <property type="match status" value="1"/>
</dbReference>
<comment type="similarity">
    <text evidence="1">Belongs to the MAGUK family.</text>
</comment>
<dbReference type="Gene3D" id="3.40.50.300">
    <property type="entry name" value="P-loop containing nucleotide triphosphate hydrolases"/>
    <property type="match status" value="1"/>
</dbReference>
<evidence type="ECO:0000259" key="4">
    <source>
        <dbReference type="PROSITE" id="PS50002"/>
    </source>
</evidence>
<dbReference type="InterPro" id="IPR001452">
    <property type="entry name" value="SH3_domain"/>
</dbReference>
<feature type="domain" description="Guanylate kinase-like" evidence="5">
    <location>
        <begin position="434"/>
        <end position="621"/>
    </location>
</feature>
<organism evidence="8 9">
    <name type="scientific">Macrostomum lignano</name>
    <dbReference type="NCBI Taxonomy" id="282301"/>
    <lineage>
        <taxon>Eukaryota</taxon>
        <taxon>Metazoa</taxon>
        <taxon>Spiralia</taxon>
        <taxon>Lophotrochozoa</taxon>
        <taxon>Platyhelminthes</taxon>
        <taxon>Rhabditophora</taxon>
        <taxon>Macrostomorpha</taxon>
        <taxon>Macrostomida</taxon>
        <taxon>Macrostomidae</taxon>
        <taxon>Macrostomum</taxon>
    </lineage>
</organism>
<evidence type="ECO:0000313" key="9">
    <source>
        <dbReference type="Proteomes" id="UP000215902"/>
    </source>
</evidence>
<reference evidence="8 9" key="1">
    <citation type="submission" date="2017-06" db="EMBL/GenBank/DDBJ databases">
        <title>A platform for efficient transgenesis in Macrostomum lignano, a flatworm model organism for stem cell research.</title>
        <authorList>
            <person name="Berezikov E."/>
        </authorList>
    </citation>
    <scope>NUCLEOTIDE SEQUENCE [LARGE SCALE GENOMIC DNA]</scope>
    <source>
        <strain evidence="8">DV1</strain>
        <tissue evidence="8">Whole organism</tissue>
    </source>
</reference>
<comment type="caution">
    <text evidence="8">The sequence shown here is derived from an EMBL/GenBank/DDBJ whole genome shotgun (WGS) entry which is preliminary data.</text>
</comment>
<dbReference type="PANTHER" id="PTHR23122">
    <property type="entry name" value="MEMBRANE-ASSOCIATED GUANYLATE KINASE MAGUK"/>
    <property type="match status" value="1"/>
</dbReference>
<evidence type="ECO:0000259" key="7">
    <source>
        <dbReference type="PROSITE" id="PS51022"/>
    </source>
</evidence>
<dbReference type="Pfam" id="PF07653">
    <property type="entry name" value="SH3_2"/>
    <property type="match status" value="1"/>
</dbReference>
<dbReference type="EMBL" id="NIVC01001916">
    <property type="protein sequence ID" value="PAA62614.1"/>
    <property type="molecule type" value="Genomic_DNA"/>
</dbReference>
<dbReference type="SMART" id="SM00072">
    <property type="entry name" value="GuKc"/>
    <property type="match status" value="1"/>
</dbReference>
<dbReference type="Proteomes" id="UP000215902">
    <property type="component" value="Unassembled WGS sequence"/>
</dbReference>
<dbReference type="Pfam" id="PF00625">
    <property type="entry name" value="Guanylate_kin"/>
    <property type="match status" value="1"/>
</dbReference>
<dbReference type="AlphaFoldDB" id="A0A267ENQ4"/>
<feature type="domain" description="L27" evidence="7">
    <location>
        <begin position="7"/>
        <end position="65"/>
    </location>
</feature>
<evidence type="ECO:0000313" key="8">
    <source>
        <dbReference type="EMBL" id="PAA62614.1"/>
    </source>
</evidence>
<dbReference type="SUPFAM" id="SSF52540">
    <property type="entry name" value="P-loop containing nucleoside triphosphate hydrolases"/>
    <property type="match status" value="1"/>
</dbReference>
<dbReference type="InterPro" id="IPR008145">
    <property type="entry name" value="GK/Ca_channel_bsu"/>
</dbReference>
<sequence length="636" mass="71413">TDKRKMPGSKKPRSVRLLTDLAEQLDRQFEGETALQELADFLQSREIRAAVAAHETLRRMEKQKRKLGRGIEKSAFPEAAGTDFIQALRSALDTLEPAAAGSNDDACELYDLLASARMNIFVDALEDIGHRNYKGEPPLGRVSSHDLVECNVDESEQMAGGNHSLLRGAGALSASLGGGSELIGQPPDGQDWRGSREDDLDEFGRPQKMIAFSKAPGEDLGITVGTIEWYDENTGQSGLDIVVERIMAGSRIDQQNTLKPYDVIREVNGIPIDSPEKLQQVMRKASGNITLKVRSGFYESSKPVQEAFTYVKALFSYDPQYDGLLPCREAGLKFTVGDVLQVLSQEDPNWWQARLWSSQGRAGLIPSLTLQERRVAFVQSAPDKDAINYKVMGLGLTSKKRKVKMSYKAKLSQTYEKSDLTIYQEVARVPPFKRSLVLLLGAPGIGKYSLIDQLIRQRPEEFARPIPHTSRPQRDGELNGEKYLFAGQSEMEVDIRRGGYLEHGQLNGHLYGIKMDTLRSMAKQDRTLILDCAPEKARLVCTAEFKPYVVFVAAPSFECMKSMYELGSSLGLTRKLKRDEDFRRSIQESIRIERSYRHLFNAVLICDNFDACCEQLETLLDSLSREHQWLPVSWLY</sequence>
<dbReference type="STRING" id="282301.A0A267ENQ4"/>
<accession>A0A267ENQ4</accession>
<dbReference type="InterPro" id="IPR001478">
    <property type="entry name" value="PDZ"/>
</dbReference>
<dbReference type="SUPFAM" id="SSF50044">
    <property type="entry name" value="SH3-domain"/>
    <property type="match status" value="1"/>
</dbReference>
<evidence type="ECO:0000259" key="6">
    <source>
        <dbReference type="PROSITE" id="PS50106"/>
    </source>
</evidence>
<dbReference type="CDD" id="cd11862">
    <property type="entry name" value="SH3_MPP"/>
    <property type="match status" value="1"/>
</dbReference>
<dbReference type="SUPFAM" id="SSF50156">
    <property type="entry name" value="PDZ domain-like"/>
    <property type="match status" value="1"/>
</dbReference>
<evidence type="ECO:0000256" key="2">
    <source>
        <dbReference type="ARBA" id="ARBA00022443"/>
    </source>
</evidence>
<dbReference type="InterPro" id="IPR036034">
    <property type="entry name" value="PDZ_sf"/>
</dbReference>
<dbReference type="PROSITE" id="PS51022">
    <property type="entry name" value="L27"/>
    <property type="match status" value="1"/>
</dbReference>
<feature type="domain" description="SH3" evidence="4">
    <location>
        <begin position="306"/>
        <end position="375"/>
    </location>
</feature>